<dbReference type="Proteomes" id="UP000704068">
    <property type="component" value="Unassembled WGS sequence"/>
</dbReference>
<evidence type="ECO:0000256" key="2">
    <source>
        <dbReference type="SAM" id="SignalP"/>
    </source>
</evidence>
<feature type="compositionally biased region" description="Basic and acidic residues" evidence="1">
    <location>
        <begin position="121"/>
        <end position="135"/>
    </location>
</feature>
<feature type="chain" id="PRO_5036735408" evidence="2">
    <location>
        <begin position="24"/>
        <end position="490"/>
    </location>
</feature>
<comment type="caution">
    <text evidence="4">The sequence shown here is derived from an EMBL/GenBank/DDBJ whole genome shotgun (WGS) entry which is preliminary data.</text>
</comment>
<organism evidence="4 5">
    <name type="scientific">Alloprevotella tannerae</name>
    <dbReference type="NCBI Taxonomy" id="76122"/>
    <lineage>
        <taxon>Bacteria</taxon>
        <taxon>Pseudomonadati</taxon>
        <taxon>Bacteroidota</taxon>
        <taxon>Bacteroidia</taxon>
        <taxon>Bacteroidales</taxon>
        <taxon>Prevotellaceae</taxon>
        <taxon>Alloprevotella</taxon>
    </lineage>
</organism>
<reference evidence="4" key="1">
    <citation type="submission" date="2020-04" db="EMBL/GenBank/DDBJ databases">
        <title>Deep metagenomics examines the oral microbiome during advanced dental caries in children, revealing novel taxa and co-occurrences with host molecules.</title>
        <authorList>
            <person name="Baker J.L."/>
            <person name="Morton J.T."/>
            <person name="Dinis M."/>
            <person name="Alvarez R."/>
            <person name="Tran N.C."/>
            <person name="Knight R."/>
            <person name="Edlund A."/>
        </authorList>
    </citation>
    <scope>NUCLEOTIDE SEQUENCE</scope>
    <source>
        <strain evidence="4">JCVI_34_bin.1</strain>
    </source>
</reference>
<dbReference type="InterPro" id="IPR051043">
    <property type="entry name" value="Sulfatase_Mod_Factor_Kinase"/>
</dbReference>
<evidence type="ECO:0000313" key="4">
    <source>
        <dbReference type="EMBL" id="MBF0970532.1"/>
    </source>
</evidence>
<proteinExistence type="predicted"/>
<dbReference type="PROSITE" id="PS51257">
    <property type="entry name" value="PROKAR_LIPOPROTEIN"/>
    <property type="match status" value="1"/>
</dbReference>
<dbReference type="EMBL" id="JABZGR010000015">
    <property type="protein sequence ID" value="MBF0970532.1"/>
    <property type="molecule type" value="Genomic_DNA"/>
</dbReference>
<dbReference type="AlphaFoldDB" id="A0A929RWE4"/>
<accession>A0A929RWE4</accession>
<feature type="region of interest" description="Disordered" evidence="1">
    <location>
        <begin position="119"/>
        <end position="149"/>
    </location>
</feature>
<dbReference type="PANTHER" id="PTHR23150">
    <property type="entry name" value="SULFATASE MODIFYING FACTOR 1, 2"/>
    <property type="match status" value="1"/>
</dbReference>
<dbReference type="InterPro" id="IPR005532">
    <property type="entry name" value="SUMF_dom"/>
</dbReference>
<sequence length="490" mass="56062">MSCNKYLVIGCLFSLCLMLSSCFGGRSTMRSGGEVTGVKGAAYAEPTPYGMLEVKRGYLKTGVEQNDSLWGTDIPSRDISVDGFWMDQTEVTNSMYKQFVNWVRDSIIRERLADPSYGGDETYKITQDRNGDPVRPHLNWTKPIPWRKPNEDQQRALNSVYKTDPIEGTRMLDARQMNYRYEIYDYEKAALRKYRLNPAERDLNTDHVVDPDEVVMISKDTAYIDDNGNIVRQTIERPLTGPWDFLNTYIVNVYPDTTCWINDFPNANNELYSRLYFASHVYDDYPVVGVSWEQANAFCAWRTEYLMKGLGGQARFVQRYRLPTEIEWEYAARGKEGNPFPWETDQEQDVKKNGKGCFYANFKPDEGDYTQDGNLITSRVGTYGANSNGLFDMAGNVAEWTGTVYTEAGVAAMADINPQLKYNAAKEDPYLLKRKSVRGGSWKDPLSYIRSAWRTWEYQNQPRSFIGFRCVRSKAGTATGKAKVSVKKKK</sequence>
<evidence type="ECO:0000259" key="3">
    <source>
        <dbReference type="Pfam" id="PF03781"/>
    </source>
</evidence>
<feature type="signal peptide" evidence="2">
    <location>
        <begin position="1"/>
        <end position="23"/>
    </location>
</feature>
<dbReference type="Gene3D" id="3.90.1580.10">
    <property type="entry name" value="paralog of FGE (formylglycine-generating enzyme)"/>
    <property type="match status" value="2"/>
</dbReference>
<dbReference type="PANTHER" id="PTHR23150:SF19">
    <property type="entry name" value="FORMYLGLYCINE-GENERATING ENZYME"/>
    <property type="match status" value="1"/>
</dbReference>
<name>A0A929RWE4_9BACT</name>
<feature type="domain" description="Sulfatase-modifying factor enzyme-like" evidence="3">
    <location>
        <begin position="258"/>
        <end position="472"/>
    </location>
</feature>
<evidence type="ECO:0000313" key="5">
    <source>
        <dbReference type="Proteomes" id="UP000704068"/>
    </source>
</evidence>
<dbReference type="GO" id="GO:0120147">
    <property type="term" value="F:formylglycine-generating oxidase activity"/>
    <property type="evidence" value="ECO:0007669"/>
    <property type="project" value="TreeGrafter"/>
</dbReference>
<protein>
    <submittedName>
        <fullName evidence="4">SUMF1/EgtB/PvdO family nonheme iron enzyme</fullName>
    </submittedName>
</protein>
<dbReference type="InterPro" id="IPR042095">
    <property type="entry name" value="SUMF_sf"/>
</dbReference>
<dbReference type="Pfam" id="PF03781">
    <property type="entry name" value="FGE-sulfatase"/>
    <property type="match status" value="2"/>
</dbReference>
<gene>
    <name evidence="4" type="ORF">HXK21_05770</name>
</gene>
<dbReference type="SUPFAM" id="SSF56436">
    <property type="entry name" value="C-type lectin-like"/>
    <property type="match status" value="2"/>
</dbReference>
<feature type="domain" description="Sulfatase-modifying factor enzyme-like" evidence="3">
    <location>
        <begin position="50"/>
        <end position="150"/>
    </location>
</feature>
<evidence type="ECO:0000256" key="1">
    <source>
        <dbReference type="SAM" id="MobiDB-lite"/>
    </source>
</evidence>
<dbReference type="InterPro" id="IPR016187">
    <property type="entry name" value="CTDL_fold"/>
</dbReference>
<keyword evidence="2" id="KW-0732">Signal</keyword>
<dbReference type="RefSeq" id="WP_303764053.1">
    <property type="nucleotide sequence ID" value="NZ_JABZGR010000015.1"/>
</dbReference>